<keyword evidence="1" id="KW-0238">DNA-binding</keyword>
<gene>
    <name evidence="1" type="ORF">NDM98_16470</name>
</gene>
<dbReference type="Gene3D" id="3.90.1150.30">
    <property type="match status" value="1"/>
</dbReference>
<accession>A0ABT0XLT6</accession>
<evidence type="ECO:0000313" key="2">
    <source>
        <dbReference type="Proteomes" id="UP001203665"/>
    </source>
</evidence>
<organism evidence="1 2">
    <name type="scientific">Alkalicoccobacillus plakortidis</name>
    <dbReference type="NCBI Taxonomy" id="444060"/>
    <lineage>
        <taxon>Bacteria</taxon>
        <taxon>Bacillati</taxon>
        <taxon>Bacillota</taxon>
        <taxon>Bacilli</taxon>
        <taxon>Bacillales</taxon>
        <taxon>Bacillaceae</taxon>
        <taxon>Alkalicoccobacillus</taxon>
    </lineage>
</organism>
<protein>
    <submittedName>
        <fullName evidence="1">MmcQ/YjbR family DNA-binding protein</fullName>
    </submittedName>
</protein>
<dbReference type="InterPro" id="IPR038056">
    <property type="entry name" value="YjbR-like_sf"/>
</dbReference>
<dbReference type="EMBL" id="JAMQJY010000002">
    <property type="protein sequence ID" value="MCM2676881.1"/>
    <property type="molecule type" value="Genomic_DNA"/>
</dbReference>
<name>A0ABT0XLT6_9BACI</name>
<dbReference type="RefSeq" id="WP_251610039.1">
    <property type="nucleotide sequence ID" value="NZ_JAMQJY010000002.1"/>
</dbReference>
<reference evidence="1" key="1">
    <citation type="submission" date="2022-06" db="EMBL/GenBank/DDBJ databases">
        <title>Alkalicoccobacillus porphyridii sp. nov., isolated from a marine red alga, Porphyridium purpureum and reclassification of Shouchella plakortidis and Shouchella gibsonii as Alkalicoccobacillus plakortidis comb. nov. and Alkalicoccobacillus gibsonii comb. nov.</title>
        <authorList>
            <person name="Kim K.H."/>
            <person name="Lee J.K."/>
            <person name="Han D.M."/>
            <person name="Baek J.H."/>
            <person name="Jeon C.O."/>
        </authorList>
    </citation>
    <scope>NUCLEOTIDE SEQUENCE</scope>
    <source>
        <strain evidence="1">DSM 19153</strain>
    </source>
</reference>
<dbReference type="PANTHER" id="PTHR35145:SF1">
    <property type="entry name" value="CYTOPLASMIC PROTEIN"/>
    <property type="match status" value="1"/>
</dbReference>
<dbReference type="Pfam" id="PF04237">
    <property type="entry name" value="YjbR"/>
    <property type="match status" value="1"/>
</dbReference>
<dbReference type="Proteomes" id="UP001203665">
    <property type="component" value="Unassembled WGS sequence"/>
</dbReference>
<dbReference type="InterPro" id="IPR058532">
    <property type="entry name" value="YjbR/MT2646/Rv2570-like"/>
</dbReference>
<dbReference type="GO" id="GO:0003677">
    <property type="term" value="F:DNA binding"/>
    <property type="evidence" value="ECO:0007669"/>
    <property type="project" value="UniProtKB-KW"/>
</dbReference>
<dbReference type="SUPFAM" id="SSF142906">
    <property type="entry name" value="YjbR-like"/>
    <property type="match status" value="1"/>
</dbReference>
<keyword evidence="2" id="KW-1185">Reference proteome</keyword>
<comment type="caution">
    <text evidence="1">The sequence shown here is derived from an EMBL/GenBank/DDBJ whole genome shotgun (WGS) entry which is preliminary data.</text>
</comment>
<evidence type="ECO:0000313" key="1">
    <source>
        <dbReference type="EMBL" id="MCM2676881.1"/>
    </source>
</evidence>
<dbReference type="InterPro" id="IPR007351">
    <property type="entry name" value="YjbR"/>
</dbReference>
<dbReference type="PANTHER" id="PTHR35145">
    <property type="entry name" value="CYTOPLASMIC PROTEIN-RELATED"/>
    <property type="match status" value="1"/>
</dbReference>
<proteinExistence type="predicted"/>
<sequence>MNKKTLHDICLTLPVATHDYQPDWQADRYFIGGKMFALMGEKPMIILKCDPIRAEELREQYEGITAGYHMNKTHWNSVYFDSDVDEGMTQALIEHSYELVLSKLPKKVQKQINGE</sequence>